<evidence type="ECO:0000313" key="6">
    <source>
        <dbReference type="Proteomes" id="UP001500603"/>
    </source>
</evidence>
<comment type="subcellular location">
    <subcellularLocation>
        <location evidence="1">Membrane</location>
    </subcellularLocation>
</comment>
<evidence type="ECO:0000256" key="3">
    <source>
        <dbReference type="SAM" id="MobiDB-lite"/>
    </source>
</evidence>
<name>A0ABP9KA59_9NOCA</name>
<dbReference type="RefSeq" id="WP_345495920.1">
    <property type="nucleotide sequence ID" value="NZ_BAABJM010000002.1"/>
</dbReference>
<keyword evidence="4" id="KW-0812">Transmembrane</keyword>
<reference evidence="6" key="1">
    <citation type="journal article" date="2019" name="Int. J. Syst. Evol. Microbiol.">
        <title>The Global Catalogue of Microorganisms (GCM) 10K type strain sequencing project: providing services to taxonomists for standard genome sequencing and annotation.</title>
        <authorList>
            <consortium name="The Broad Institute Genomics Platform"/>
            <consortium name="The Broad Institute Genome Sequencing Center for Infectious Disease"/>
            <person name="Wu L."/>
            <person name="Ma J."/>
        </authorList>
    </citation>
    <scope>NUCLEOTIDE SEQUENCE [LARGE SCALE GENOMIC DNA]</scope>
    <source>
        <strain evidence="6">JCM 18298</strain>
    </source>
</reference>
<keyword evidence="2 4" id="KW-0472">Membrane</keyword>
<dbReference type="PANTHER" id="PTHR37042">
    <property type="entry name" value="OUTER MEMBRANE PROTEIN RV1973"/>
    <property type="match status" value="1"/>
</dbReference>
<evidence type="ECO:0000313" key="5">
    <source>
        <dbReference type="EMBL" id="GAA5054578.1"/>
    </source>
</evidence>
<organism evidence="5 6">
    <name type="scientific">Nocardia callitridis</name>
    <dbReference type="NCBI Taxonomy" id="648753"/>
    <lineage>
        <taxon>Bacteria</taxon>
        <taxon>Bacillati</taxon>
        <taxon>Actinomycetota</taxon>
        <taxon>Actinomycetes</taxon>
        <taxon>Mycobacteriales</taxon>
        <taxon>Nocardiaceae</taxon>
        <taxon>Nocardia</taxon>
    </lineage>
</organism>
<evidence type="ECO:0000256" key="1">
    <source>
        <dbReference type="ARBA" id="ARBA00004370"/>
    </source>
</evidence>
<dbReference type="Proteomes" id="UP001500603">
    <property type="component" value="Unassembled WGS sequence"/>
</dbReference>
<comment type="caution">
    <text evidence="5">The sequence shown here is derived from an EMBL/GenBank/DDBJ whole genome shotgun (WGS) entry which is preliminary data.</text>
</comment>
<evidence type="ECO:0008006" key="7">
    <source>
        <dbReference type="Google" id="ProtNLM"/>
    </source>
</evidence>
<feature type="compositionally biased region" description="Low complexity" evidence="3">
    <location>
        <begin position="1"/>
        <end position="39"/>
    </location>
</feature>
<dbReference type="EMBL" id="BAABJM010000002">
    <property type="protein sequence ID" value="GAA5054578.1"/>
    <property type="molecule type" value="Genomic_DNA"/>
</dbReference>
<feature type="region of interest" description="Disordered" evidence="3">
    <location>
        <begin position="1"/>
        <end position="50"/>
    </location>
</feature>
<sequence length="208" mass="22110">MAETLTETTETATGADSDAAEPSTAESSTAESSTVDASTGEQTRPGRARRGRPRIALAAVAVLLVAATAIAVVVGVNLQGRTRIDAASRQARTAAEQYAVALTSIDAARIDEDFDTVQHGATGEFQDMYSRSAQQLKPLLLQARSVSKGRVVNSAVQSATENHAVVLLFVDAEITNLTNPDPRVDRNRIVMTMDKVDGRWLASQVELT</sequence>
<feature type="transmembrane region" description="Helical" evidence="4">
    <location>
        <begin position="55"/>
        <end position="78"/>
    </location>
</feature>
<evidence type="ECO:0000256" key="4">
    <source>
        <dbReference type="SAM" id="Phobius"/>
    </source>
</evidence>
<accession>A0ABP9KA59</accession>
<keyword evidence="6" id="KW-1185">Reference proteome</keyword>
<keyword evidence="4" id="KW-1133">Transmembrane helix</keyword>
<proteinExistence type="predicted"/>
<evidence type="ECO:0000256" key="2">
    <source>
        <dbReference type="ARBA" id="ARBA00023136"/>
    </source>
</evidence>
<dbReference type="PANTHER" id="PTHR37042:SF4">
    <property type="entry name" value="OUTER MEMBRANE PROTEIN RV1973"/>
    <property type="match status" value="1"/>
</dbReference>
<gene>
    <name evidence="5" type="ORF">GCM10023318_29710</name>
</gene>
<protein>
    <recommendedName>
        <fullName evidence="7">Mce-associated membrane protein</fullName>
    </recommendedName>
</protein>